<gene>
    <name evidence="2" type="ORF">DIURU_001811</name>
</gene>
<feature type="region of interest" description="Disordered" evidence="1">
    <location>
        <begin position="992"/>
        <end position="1019"/>
    </location>
</feature>
<organism evidence="2 3">
    <name type="scientific">Diutina rugosa</name>
    <name type="common">Yeast</name>
    <name type="synonym">Candida rugosa</name>
    <dbReference type="NCBI Taxonomy" id="5481"/>
    <lineage>
        <taxon>Eukaryota</taxon>
        <taxon>Fungi</taxon>
        <taxon>Dikarya</taxon>
        <taxon>Ascomycota</taxon>
        <taxon>Saccharomycotina</taxon>
        <taxon>Pichiomycetes</taxon>
        <taxon>Debaryomycetaceae</taxon>
        <taxon>Diutina</taxon>
    </lineage>
</organism>
<reference evidence="2 3" key="1">
    <citation type="submission" date="2019-07" db="EMBL/GenBank/DDBJ databases">
        <title>Genome assembly of two rare yeast pathogens: Diutina rugosa and Trichomonascus ciferrii.</title>
        <authorList>
            <person name="Mixao V."/>
            <person name="Saus E."/>
            <person name="Hansen A."/>
            <person name="Lass-Flor C."/>
            <person name="Gabaldon T."/>
        </authorList>
    </citation>
    <scope>NUCLEOTIDE SEQUENCE [LARGE SCALE GENOMIC DNA]</scope>
    <source>
        <strain evidence="2 3">CBS 613</strain>
    </source>
</reference>
<dbReference type="VEuPathDB" id="FungiDB:DIURU_001811"/>
<feature type="compositionally biased region" description="Acidic residues" evidence="1">
    <location>
        <begin position="995"/>
        <end position="1019"/>
    </location>
</feature>
<accession>A0A642UUQ3</accession>
<dbReference type="GeneID" id="54780464"/>
<name>A0A642UUQ3_DIURU</name>
<dbReference type="Proteomes" id="UP000449547">
    <property type="component" value="Unassembled WGS sequence"/>
</dbReference>
<dbReference type="EMBL" id="SWFT01000053">
    <property type="protein sequence ID" value="KAA8904735.1"/>
    <property type="molecule type" value="Genomic_DNA"/>
</dbReference>
<dbReference type="OrthoDB" id="4075894at2759"/>
<keyword evidence="3" id="KW-1185">Reference proteome</keyword>
<comment type="caution">
    <text evidence="2">The sequence shown here is derived from an EMBL/GenBank/DDBJ whole genome shotgun (WGS) entry which is preliminary data.</text>
</comment>
<evidence type="ECO:0000313" key="2">
    <source>
        <dbReference type="EMBL" id="KAA8904735.1"/>
    </source>
</evidence>
<evidence type="ECO:0000313" key="3">
    <source>
        <dbReference type="Proteomes" id="UP000449547"/>
    </source>
</evidence>
<evidence type="ECO:0000256" key="1">
    <source>
        <dbReference type="SAM" id="MobiDB-lite"/>
    </source>
</evidence>
<protein>
    <submittedName>
        <fullName evidence="2">Uncharacterized protein</fullName>
    </submittedName>
</protein>
<proteinExistence type="predicted"/>
<dbReference type="AlphaFoldDB" id="A0A642UUQ3"/>
<sequence length="1117" mass="127200">MILRRARAPLRRWRGGRLPAIGWRGYSISLSSKPVPSLPPPETLAKWSGTRLRHYLDDTLTAAATAHDTTGYHHLLSQLVDVLASRILADPQFVASAWRSLDDTTREMISAPLRQKLAVDDVKLSVFEWIADPASKEARDLVVETLYRIVRLPQTNPKAEYLFEYLDRLYHTHTHNPVPLLITAKLYHRIMAIATPSRFATLFSYLVAANISTKDPTEILRLKKTLHFGTALDRLVGRTGLLRPQWCHTVDANLSPLHQQRMVSFFSLEDLHLHCMEAIRSKKVPAATMYLGMVVKKYEAMCSRQVATAEDLQLVMKAILVSVMEFGEGHQGMMSVLNNMKQNQLPVQFATWLVVVQRLRLRGEFGDALMVINSMALDELTPNQRHQLVREVLLLIGAKYPKQPSVLMGYVVAFYPQAQQLLAQLGVVELVFDDPGATITPATVDASLVMKDTEVPATVVANVYESVLRSLPLNLKPPSVVLDLYQRYRTHIASPSNDRVMVALVNSLLRKSTSKRPSFALTQDGERYHAAKSIASDFFARTTMGRRGRTTSVYDVLITAAFANNDHPFAVQVIKEARKGHVPFTFNQLWPFINFHYQRQEYNTAYLWYRELIASGAKTTAPPAKQLWQMAKRHGWGKAGMRYRQHQWRAAKHTKKQLWEMAIDPVVTTEDRVTHEIIGEASGFSQQLSTLLHDDQQNWVLYFNRVISNKSIEFGLQNARNAPAQQQLRLHHLKSEIEKDANYWRERQSDAAFEAAWDVIRCLYSLVNCFAKQFIPAPPAAQQDTGESDAVVNPRSQLTVPLRLSIRLIDVILRILRSQRRSLQQHADSCGSKLNDILANQDEVNSTVSEIRRDAQKTFAGFNLERAEVHALDGQLRSIVRMHNVNKRQRREGSTNNGGITESEYQAIDDSCRSVINYLERERVSAKAALNDRIQSFERFQKMLNDLDVDIIRLSKELLDNRVEEVEKVIEELTSSRHSSIRALEMLGEHTESLSEIEEADDDDEEADDDDEEADDDDEKDLRVVATVLVKSMCLESFVLNAVRESPEACSEVIQLICSPEECDFKDTDIKSLRREFYRNSRLFYRILGDDRAVEMMNKMHTTMENISSYVHTAAQI</sequence>
<dbReference type="RefSeq" id="XP_034013345.1">
    <property type="nucleotide sequence ID" value="XM_034154396.1"/>
</dbReference>